<comment type="similarity">
    <text evidence="1">Belongs to the peptidase S8 family.</text>
</comment>
<dbReference type="SUPFAM" id="SSF52743">
    <property type="entry name" value="Subtilisin-like"/>
    <property type="match status" value="1"/>
</dbReference>
<dbReference type="Pfam" id="PF05922">
    <property type="entry name" value="Inhibitor_I9"/>
    <property type="match status" value="1"/>
</dbReference>
<sequence>MISEVFMDHAKRLVDSHDQVLQRTLDRGSDNKLYSFKHVLNGFFVHTTPSQAKKLQHAPEVKLVEGDRRTKVMTTYSPQFLGLHETMWTQEGDDRNAGDGIVIGFIDMGINPFHPSFTYDMLNHLTSNISHFSAACEVGPQFPSFSCNGKIVSTRFFISELKRSLRLMLRSIFLHQRMQ</sequence>
<reference evidence="4" key="1">
    <citation type="submission" date="2019-09" db="EMBL/GenBank/DDBJ databases">
        <title>Draft genome information of white flower Hibiscus syriacus.</title>
        <authorList>
            <person name="Kim Y.-M."/>
        </authorList>
    </citation>
    <scope>NUCLEOTIDE SEQUENCE [LARGE SCALE GENOMIC DNA]</scope>
    <source>
        <strain evidence="4">YM2019G1</strain>
    </source>
</reference>
<evidence type="ECO:0000313" key="5">
    <source>
        <dbReference type="Proteomes" id="UP000436088"/>
    </source>
</evidence>
<keyword evidence="2" id="KW-0732">Signal</keyword>
<accession>A0A6A3CMJ8</accession>
<protein>
    <recommendedName>
        <fullName evidence="3">Inhibitor I9 domain-containing protein</fullName>
    </recommendedName>
</protein>
<dbReference type="InterPro" id="IPR045051">
    <property type="entry name" value="SBT"/>
</dbReference>
<evidence type="ECO:0000256" key="2">
    <source>
        <dbReference type="ARBA" id="ARBA00022729"/>
    </source>
</evidence>
<dbReference type="Proteomes" id="UP000436088">
    <property type="component" value="Unassembled WGS sequence"/>
</dbReference>
<keyword evidence="5" id="KW-1185">Reference proteome</keyword>
<dbReference type="GO" id="GO:0004252">
    <property type="term" value="F:serine-type endopeptidase activity"/>
    <property type="evidence" value="ECO:0007669"/>
    <property type="project" value="InterPro"/>
</dbReference>
<evidence type="ECO:0000256" key="1">
    <source>
        <dbReference type="ARBA" id="ARBA00011073"/>
    </source>
</evidence>
<dbReference type="EMBL" id="VEPZ02000247">
    <property type="protein sequence ID" value="KAE8728792.1"/>
    <property type="molecule type" value="Genomic_DNA"/>
</dbReference>
<proteinExistence type="inferred from homology"/>
<comment type="caution">
    <text evidence="4">The sequence shown here is derived from an EMBL/GenBank/DDBJ whole genome shotgun (WGS) entry which is preliminary data.</text>
</comment>
<name>A0A6A3CMJ8_HIBSY</name>
<gene>
    <name evidence="4" type="ORF">F3Y22_tig00004072pilonHSYRG00185</name>
</gene>
<evidence type="ECO:0000313" key="4">
    <source>
        <dbReference type="EMBL" id="KAE8728792.1"/>
    </source>
</evidence>
<organism evidence="4 5">
    <name type="scientific">Hibiscus syriacus</name>
    <name type="common">Rose of Sharon</name>
    <dbReference type="NCBI Taxonomy" id="106335"/>
    <lineage>
        <taxon>Eukaryota</taxon>
        <taxon>Viridiplantae</taxon>
        <taxon>Streptophyta</taxon>
        <taxon>Embryophyta</taxon>
        <taxon>Tracheophyta</taxon>
        <taxon>Spermatophyta</taxon>
        <taxon>Magnoliopsida</taxon>
        <taxon>eudicotyledons</taxon>
        <taxon>Gunneridae</taxon>
        <taxon>Pentapetalae</taxon>
        <taxon>rosids</taxon>
        <taxon>malvids</taxon>
        <taxon>Malvales</taxon>
        <taxon>Malvaceae</taxon>
        <taxon>Malvoideae</taxon>
        <taxon>Hibiscus</taxon>
    </lineage>
</organism>
<feature type="domain" description="Inhibitor I9" evidence="3">
    <location>
        <begin position="14"/>
        <end position="72"/>
    </location>
</feature>
<dbReference type="InterPro" id="IPR037045">
    <property type="entry name" value="S8pro/Inhibitor_I9_sf"/>
</dbReference>
<dbReference type="InterPro" id="IPR010259">
    <property type="entry name" value="S8pro/Inhibitor_I9"/>
</dbReference>
<evidence type="ECO:0000259" key="3">
    <source>
        <dbReference type="Pfam" id="PF05922"/>
    </source>
</evidence>
<dbReference type="AlphaFoldDB" id="A0A6A3CMJ8"/>
<dbReference type="Gene3D" id="3.40.50.200">
    <property type="entry name" value="Peptidase S8/S53 domain"/>
    <property type="match status" value="1"/>
</dbReference>
<dbReference type="GO" id="GO:0006508">
    <property type="term" value="P:proteolysis"/>
    <property type="evidence" value="ECO:0007669"/>
    <property type="project" value="InterPro"/>
</dbReference>
<dbReference type="Gene3D" id="3.30.70.80">
    <property type="entry name" value="Peptidase S8 propeptide/proteinase inhibitor I9"/>
    <property type="match status" value="1"/>
</dbReference>
<dbReference type="PANTHER" id="PTHR10795">
    <property type="entry name" value="PROPROTEIN CONVERTASE SUBTILISIN/KEXIN"/>
    <property type="match status" value="1"/>
</dbReference>
<dbReference type="InterPro" id="IPR036852">
    <property type="entry name" value="Peptidase_S8/S53_dom_sf"/>
</dbReference>